<keyword evidence="5" id="KW-1185">Reference proteome</keyword>
<reference evidence="4 5" key="1">
    <citation type="journal article" date="2011" name="Proc. Natl. Acad. Sci. U.S.A.">
        <title>Comparative genomics of xylose-fermenting fungi for enhanced biofuel production.</title>
        <authorList>
            <person name="Wohlbach D.J."/>
            <person name="Kuo A."/>
            <person name="Sato T.K."/>
            <person name="Potts K.M."/>
            <person name="Salamov A.A."/>
            <person name="LaButti K.M."/>
            <person name="Sun H."/>
            <person name="Clum A."/>
            <person name="Pangilinan J.L."/>
            <person name="Lindquist E.A."/>
            <person name="Lucas S."/>
            <person name="Lapidus A."/>
            <person name="Jin M."/>
            <person name="Gunawan C."/>
            <person name="Balan V."/>
            <person name="Dale B.E."/>
            <person name="Jeffries T.W."/>
            <person name="Zinkel R."/>
            <person name="Barry K.W."/>
            <person name="Grigoriev I.V."/>
            <person name="Gasch A.P."/>
        </authorList>
    </citation>
    <scope>NUCLEOTIDE SEQUENCE [LARGE SCALE GENOMIC DNA]</scope>
    <source>
        <strain evidence="5">NRRL Y-27907 / 11-Y1</strain>
    </source>
</reference>
<dbReference type="EMBL" id="GL996506">
    <property type="protein sequence ID" value="EGW29883.1"/>
    <property type="molecule type" value="Genomic_DNA"/>
</dbReference>
<feature type="transmembrane region" description="Helical" evidence="2">
    <location>
        <begin position="488"/>
        <end position="507"/>
    </location>
</feature>
<feature type="transmembrane region" description="Helical" evidence="2">
    <location>
        <begin position="440"/>
        <end position="461"/>
    </location>
</feature>
<proteinExistence type="predicted"/>
<dbReference type="KEGG" id="spaa:SPAPADRAFT_63505"/>
<dbReference type="HOGENOM" id="CLU_020178_0_2_1"/>
<feature type="region of interest" description="Disordered" evidence="1">
    <location>
        <begin position="1"/>
        <end position="47"/>
    </location>
</feature>
<feature type="transmembrane region" description="Helical" evidence="2">
    <location>
        <begin position="104"/>
        <end position="124"/>
    </location>
</feature>
<feature type="transmembrane region" description="Helical" evidence="2">
    <location>
        <begin position="402"/>
        <end position="428"/>
    </location>
</feature>
<dbReference type="InterPro" id="IPR022703">
    <property type="entry name" value="DUF3533"/>
</dbReference>
<protein>
    <recommendedName>
        <fullName evidence="3">DUF3533 domain-containing protein</fullName>
    </recommendedName>
</protein>
<accession>G3AV80</accession>
<dbReference type="OMA" id="WHYVIRR"/>
<dbReference type="OrthoDB" id="2140105at2759"/>
<evidence type="ECO:0000313" key="5">
    <source>
        <dbReference type="Proteomes" id="UP000000709"/>
    </source>
</evidence>
<evidence type="ECO:0000256" key="2">
    <source>
        <dbReference type="SAM" id="Phobius"/>
    </source>
</evidence>
<keyword evidence="2" id="KW-1133">Transmembrane helix</keyword>
<dbReference type="PANTHER" id="PTHR34814:SF1">
    <property type="entry name" value="NITROSOGUANIDINE RESISTANCE PROTEIN SNG1"/>
    <property type="match status" value="1"/>
</dbReference>
<keyword evidence="2" id="KW-0812">Transmembrane</keyword>
<dbReference type="AlphaFoldDB" id="G3AV80"/>
<organism evidence="5">
    <name type="scientific">Spathaspora passalidarum (strain NRRL Y-27907 / 11-Y1)</name>
    <dbReference type="NCBI Taxonomy" id="619300"/>
    <lineage>
        <taxon>Eukaryota</taxon>
        <taxon>Fungi</taxon>
        <taxon>Dikarya</taxon>
        <taxon>Ascomycota</taxon>
        <taxon>Saccharomycotina</taxon>
        <taxon>Pichiomycetes</taxon>
        <taxon>Debaryomycetaceae</taxon>
        <taxon>Spathaspora</taxon>
    </lineage>
</organism>
<dbReference type="eggNOG" id="ENOG502SSX7">
    <property type="taxonomic scope" value="Eukaryota"/>
</dbReference>
<gene>
    <name evidence="4" type="ORF">SPAPADRAFT_63505</name>
</gene>
<sequence length="567" mass="65253">MDAPTSYSGPHAASPTLSGQTSPRSDSSRMDPLESAPHSHIDDEEVVPVDYDPEERITGAKHAADALNRQEEDGGEIRRKSTVKLTGKERTKEYIRVFPKFVRVYVNLFCIFLGILSIYWGSLFHRQHRFGNMQMLVVNEDQPFIGLDGNTVPALTGDTMVDLLTKNESAVELGKFEFVNLTKFTELANKHNNTISEEVTRQVHHQKYWAAIHILPNTTQQIYTSFNTANATFTTSSINSTIQVVYESGRHFSALNQYIFRHLDLIGEMWIRYYVSPFVYQPIINQLNSTQQEALLQSNATRSIFSTFPTFTFIDNRPPASAAVLGPSELGLIYAQLFSFHQFNFSLEVYSFMRTRLRFKQYILYRIIASQINSLVLALVYSLITIAFQVPINVAFGHSGFLVLWMFMYLFISSSAGINENIVSVIFIYDLKQLIAPWMIFNVVINISTTFAPFILMPGFYHYGYALPMYNTYEALKVVFFNTWKGHLGRNIGILVMWIVVMNIVLVKRPSTTRPRKNWRSWPRTKRFYDNALSSSSSSLHKWNPKRTLQIILYRNFTQSHPLYLLW</sequence>
<feature type="compositionally biased region" description="Basic and acidic residues" evidence="1">
    <location>
        <begin position="26"/>
        <end position="41"/>
    </location>
</feature>
<dbReference type="Pfam" id="PF12051">
    <property type="entry name" value="DUF3533"/>
    <property type="match status" value="1"/>
</dbReference>
<evidence type="ECO:0000259" key="3">
    <source>
        <dbReference type="Pfam" id="PF12051"/>
    </source>
</evidence>
<evidence type="ECO:0000256" key="1">
    <source>
        <dbReference type="SAM" id="MobiDB-lite"/>
    </source>
</evidence>
<dbReference type="GeneID" id="18874785"/>
<feature type="transmembrane region" description="Helical" evidence="2">
    <location>
        <begin position="363"/>
        <end position="390"/>
    </location>
</feature>
<keyword evidence="2" id="KW-0472">Membrane</keyword>
<feature type="domain" description="DUF3533" evidence="3">
    <location>
        <begin position="105"/>
        <end position="503"/>
    </location>
</feature>
<evidence type="ECO:0000313" key="4">
    <source>
        <dbReference type="EMBL" id="EGW29883.1"/>
    </source>
</evidence>
<dbReference type="InParanoid" id="G3AV80"/>
<dbReference type="PANTHER" id="PTHR34814">
    <property type="entry name" value="NITROSOGUANIDINE RESISTANCE PROTEIN SNG1"/>
    <property type="match status" value="1"/>
</dbReference>
<feature type="compositionally biased region" description="Polar residues" evidence="1">
    <location>
        <begin position="15"/>
        <end position="25"/>
    </location>
</feature>
<dbReference type="InterPro" id="IPR053001">
    <property type="entry name" value="MNNG_permease-like"/>
</dbReference>
<name>G3AV80_SPAPN</name>
<dbReference type="RefSeq" id="XP_007377649.1">
    <property type="nucleotide sequence ID" value="XM_007377587.1"/>
</dbReference>
<dbReference type="GO" id="GO:0016020">
    <property type="term" value="C:membrane"/>
    <property type="evidence" value="ECO:0007669"/>
    <property type="project" value="TreeGrafter"/>
</dbReference>
<dbReference type="Proteomes" id="UP000000709">
    <property type="component" value="Unassembled WGS sequence"/>
</dbReference>